<evidence type="ECO:0000313" key="1">
    <source>
        <dbReference type="EMBL" id="VXA85277.1"/>
    </source>
</evidence>
<reference evidence="1 2" key="1">
    <citation type="submission" date="2019-10" db="EMBL/GenBank/DDBJ databases">
        <authorList>
            <person name="Karimi E."/>
        </authorList>
    </citation>
    <scope>NUCLEOTIDE SEQUENCE [LARGE SCALE GENOMIC DNA]</scope>
    <source>
        <strain evidence="1">Aeromonas sp. 8C</strain>
    </source>
</reference>
<dbReference type="Proteomes" id="UP000439123">
    <property type="component" value="Unassembled WGS sequence"/>
</dbReference>
<name>A0A653L2K4_AERVE</name>
<organism evidence="1 2">
    <name type="scientific">Aeromonas veronii</name>
    <dbReference type="NCBI Taxonomy" id="654"/>
    <lineage>
        <taxon>Bacteria</taxon>
        <taxon>Pseudomonadati</taxon>
        <taxon>Pseudomonadota</taxon>
        <taxon>Gammaproteobacteria</taxon>
        <taxon>Aeromonadales</taxon>
        <taxon>Aeromonadaceae</taxon>
        <taxon>Aeromonas</taxon>
    </lineage>
</organism>
<gene>
    <name evidence="1" type="ORF">AERO8C_20405</name>
</gene>
<proteinExistence type="predicted"/>
<dbReference type="EMBL" id="CABWLC010000012">
    <property type="protein sequence ID" value="VXA85277.1"/>
    <property type="molecule type" value="Genomic_DNA"/>
</dbReference>
<dbReference type="AlphaFoldDB" id="A0A653L2K4"/>
<sequence>MTWILFSRWRGAEIGQMCRLLDFCAAQVAM</sequence>
<protein>
    <submittedName>
        <fullName evidence="1">Uncharacterized protein</fullName>
    </submittedName>
</protein>
<accession>A0A653L2K4</accession>
<evidence type="ECO:0000313" key="2">
    <source>
        <dbReference type="Proteomes" id="UP000439123"/>
    </source>
</evidence>